<feature type="region of interest" description="Disordered" evidence="6">
    <location>
        <begin position="559"/>
        <end position="613"/>
    </location>
</feature>
<protein>
    <recommendedName>
        <fullName evidence="7">Protein kinase domain-containing protein</fullName>
    </recommendedName>
</protein>
<dbReference type="InterPro" id="IPR050339">
    <property type="entry name" value="CC_SR_Kinase"/>
</dbReference>
<proteinExistence type="predicted"/>
<keyword evidence="2" id="KW-0547">Nucleotide-binding</keyword>
<dbReference type="InterPro" id="IPR011009">
    <property type="entry name" value="Kinase-like_dom_sf"/>
</dbReference>
<feature type="compositionally biased region" description="Polar residues" evidence="6">
    <location>
        <begin position="634"/>
        <end position="643"/>
    </location>
</feature>
<keyword evidence="5" id="KW-0652">Protein synthesis inhibitor</keyword>
<feature type="compositionally biased region" description="Polar residues" evidence="6">
    <location>
        <begin position="654"/>
        <end position="667"/>
    </location>
</feature>
<sequence length="678" mass="75939">MQPINRRNNDSNGINNMSSSYNPSSSSSSHSTAPGNASSISGNSHHPPLNASAPGQLPALEQCQNCSICGTIEYHPTTDLMMYQQEEEETHQMEFEEFVYHLNRNAVPRSSSPASSKTSPLQRLDPHHAQHTMERCMRRVQKLRRDLLLQGMLHRADQRFTGHNLRHVRVVAPFVHHEIRVGGLLGHGGFSSVFEITAFDMSREQQQQPQLVQGGANSMALMNEGIQLARQHVVQNVHRPMQVLNSGNMAASADNANGNRQVSGAMVTSYAIKHLRRQLIQDPARFERAALDLVLETQLLMVMDHPHIIALRGWSQPGVKGLLSGRPSGYFIILDRLAETLEDRILTWREALQKYQSKFRNSGKRPRMFGGNNHKAKQQEKNALKFQNLLGERLLVAHQVASALEYMHSWRIVNRDLKTTNIGFDQDGVLKLFDFGLSRLLPAPKPQMADSYRMSRVGTKYYMAPEVHQKLPYNEKADVFSFGIVAWELLSLGHPREVLRQYKNVTFPPDVSSPLPMCPCWPVHVSQALRASLCMDPQRRPSMQQARMMVEHSLIQNLGTTPSNMEQQRQDQQARRPSLRMDLSRLPPPHHSRHRSSAATTTSSSMDELRSLASSQRDAVSTIADHDYIGGASTIASSTLGDSKNTKQTDDTKASASTLQSGGSRISQKVALEPMDTD</sequence>
<dbReference type="EMBL" id="HBHT01000200">
    <property type="protein sequence ID" value="CAD9939406.1"/>
    <property type="molecule type" value="Transcribed_RNA"/>
</dbReference>
<dbReference type="SUPFAM" id="SSF56112">
    <property type="entry name" value="Protein kinase-like (PK-like)"/>
    <property type="match status" value="1"/>
</dbReference>
<dbReference type="SMART" id="SM00220">
    <property type="entry name" value="S_TKc"/>
    <property type="match status" value="1"/>
</dbReference>
<evidence type="ECO:0000313" key="8">
    <source>
        <dbReference type="EMBL" id="CAD9939406.1"/>
    </source>
</evidence>
<dbReference type="GO" id="GO:0005634">
    <property type="term" value="C:nucleus"/>
    <property type="evidence" value="ECO:0007669"/>
    <property type="project" value="TreeGrafter"/>
</dbReference>
<organism evidence="8">
    <name type="scientific">Entomoneis paludosa</name>
    <dbReference type="NCBI Taxonomy" id="265537"/>
    <lineage>
        <taxon>Eukaryota</taxon>
        <taxon>Sar</taxon>
        <taxon>Stramenopiles</taxon>
        <taxon>Ochrophyta</taxon>
        <taxon>Bacillariophyta</taxon>
        <taxon>Bacillariophyceae</taxon>
        <taxon>Bacillariophycidae</taxon>
        <taxon>Entomoneidaceae</taxon>
        <taxon>Entomoneis</taxon>
    </lineage>
</organism>
<evidence type="ECO:0000256" key="5">
    <source>
        <dbReference type="ARBA" id="ARBA00023193"/>
    </source>
</evidence>
<name>A0A7S2V7G8_9STRA</name>
<dbReference type="PANTHER" id="PTHR11042">
    <property type="entry name" value="EUKARYOTIC TRANSLATION INITIATION FACTOR 2-ALPHA KINASE EIF2-ALPHA KINASE -RELATED"/>
    <property type="match status" value="1"/>
</dbReference>
<dbReference type="AlphaFoldDB" id="A0A7S2V7G8"/>
<evidence type="ECO:0000259" key="7">
    <source>
        <dbReference type="PROSITE" id="PS50011"/>
    </source>
</evidence>
<feature type="compositionally biased region" description="Low complexity" evidence="6">
    <location>
        <begin position="1"/>
        <end position="39"/>
    </location>
</feature>
<feature type="compositionally biased region" description="Basic and acidic residues" evidence="6">
    <location>
        <begin position="644"/>
        <end position="653"/>
    </location>
</feature>
<evidence type="ECO:0000256" key="4">
    <source>
        <dbReference type="ARBA" id="ARBA00022840"/>
    </source>
</evidence>
<evidence type="ECO:0000256" key="6">
    <source>
        <dbReference type="SAM" id="MobiDB-lite"/>
    </source>
</evidence>
<dbReference type="Gene3D" id="1.10.510.10">
    <property type="entry name" value="Transferase(Phosphotransferase) domain 1"/>
    <property type="match status" value="1"/>
</dbReference>
<feature type="region of interest" description="Disordered" evidence="6">
    <location>
        <begin position="1"/>
        <end position="55"/>
    </location>
</feature>
<feature type="region of interest" description="Disordered" evidence="6">
    <location>
        <begin position="634"/>
        <end position="678"/>
    </location>
</feature>
<dbReference type="PROSITE" id="PS50011">
    <property type="entry name" value="PROTEIN_KINASE_DOM"/>
    <property type="match status" value="1"/>
</dbReference>
<dbReference type="PANTHER" id="PTHR11042:SF136">
    <property type="entry name" value="EIF-2-ALPHA KINASE GCN2"/>
    <property type="match status" value="1"/>
</dbReference>
<accession>A0A7S2V7G8</accession>
<feature type="domain" description="Protein kinase" evidence="7">
    <location>
        <begin position="179"/>
        <end position="555"/>
    </location>
</feature>
<dbReference type="GO" id="GO:0005829">
    <property type="term" value="C:cytosol"/>
    <property type="evidence" value="ECO:0007669"/>
    <property type="project" value="TreeGrafter"/>
</dbReference>
<keyword evidence="1" id="KW-0808">Transferase</keyword>
<dbReference type="Pfam" id="PF00069">
    <property type="entry name" value="Pkinase"/>
    <property type="match status" value="1"/>
</dbReference>
<evidence type="ECO:0000256" key="3">
    <source>
        <dbReference type="ARBA" id="ARBA00022777"/>
    </source>
</evidence>
<keyword evidence="3" id="KW-0418">Kinase</keyword>
<keyword evidence="4" id="KW-0067">ATP-binding</keyword>
<evidence type="ECO:0000256" key="2">
    <source>
        <dbReference type="ARBA" id="ARBA00022741"/>
    </source>
</evidence>
<dbReference type="GO" id="GO:0017148">
    <property type="term" value="P:negative regulation of translation"/>
    <property type="evidence" value="ECO:0007669"/>
    <property type="project" value="UniProtKB-KW"/>
</dbReference>
<dbReference type="GO" id="GO:0005524">
    <property type="term" value="F:ATP binding"/>
    <property type="evidence" value="ECO:0007669"/>
    <property type="project" value="UniProtKB-KW"/>
</dbReference>
<reference evidence="8" key="1">
    <citation type="submission" date="2021-01" db="EMBL/GenBank/DDBJ databases">
        <authorList>
            <person name="Corre E."/>
            <person name="Pelletier E."/>
            <person name="Niang G."/>
            <person name="Scheremetjew M."/>
            <person name="Finn R."/>
            <person name="Kale V."/>
            <person name="Holt S."/>
            <person name="Cochrane G."/>
            <person name="Meng A."/>
            <person name="Brown T."/>
            <person name="Cohen L."/>
        </authorList>
    </citation>
    <scope>NUCLEOTIDE SEQUENCE</scope>
    <source>
        <strain evidence="8">CCMP125</strain>
    </source>
</reference>
<dbReference type="InterPro" id="IPR000719">
    <property type="entry name" value="Prot_kinase_dom"/>
</dbReference>
<dbReference type="GO" id="GO:0004694">
    <property type="term" value="F:eukaryotic translation initiation factor 2alpha kinase activity"/>
    <property type="evidence" value="ECO:0007669"/>
    <property type="project" value="TreeGrafter"/>
</dbReference>
<evidence type="ECO:0000256" key="1">
    <source>
        <dbReference type="ARBA" id="ARBA00022679"/>
    </source>
</evidence>
<gene>
    <name evidence="8" type="ORF">APAL1065_LOCUS126</name>
</gene>